<accession>A0A397SYN7</accession>
<name>A0A397SYN7_9GLOM</name>
<gene>
    <name evidence="1" type="ORF">C1645_825608</name>
</gene>
<reference evidence="1 2" key="1">
    <citation type="submission" date="2018-06" db="EMBL/GenBank/DDBJ databases">
        <title>Comparative genomics reveals the genomic features of Rhizophagus irregularis, R. cerebriforme, R. diaphanum and Gigaspora rosea, and their symbiotic lifestyle signature.</title>
        <authorList>
            <person name="Morin E."/>
            <person name="San Clemente H."/>
            <person name="Chen E.C.H."/>
            <person name="De La Providencia I."/>
            <person name="Hainaut M."/>
            <person name="Kuo A."/>
            <person name="Kohler A."/>
            <person name="Murat C."/>
            <person name="Tang N."/>
            <person name="Roy S."/>
            <person name="Loubradou J."/>
            <person name="Henrissat B."/>
            <person name="Grigoriev I.V."/>
            <person name="Corradi N."/>
            <person name="Roux C."/>
            <person name="Martin F.M."/>
        </authorList>
    </citation>
    <scope>NUCLEOTIDE SEQUENCE [LARGE SCALE GENOMIC DNA]</scope>
    <source>
        <strain evidence="1 2">DAOM 227022</strain>
    </source>
</reference>
<comment type="caution">
    <text evidence="1">The sequence shown here is derived from an EMBL/GenBank/DDBJ whole genome shotgun (WGS) entry which is preliminary data.</text>
</comment>
<keyword evidence="2" id="KW-1185">Reference proteome</keyword>
<proteinExistence type="predicted"/>
<organism evidence="1 2">
    <name type="scientific">Glomus cerebriforme</name>
    <dbReference type="NCBI Taxonomy" id="658196"/>
    <lineage>
        <taxon>Eukaryota</taxon>
        <taxon>Fungi</taxon>
        <taxon>Fungi incertae sedis</taxon>
        <taxon>Mucoromycota</taxon>
        <taxon>Glomeromycotina</taxon>
        <taxon>Glomeromycetes</taxon>
        <taxon>Glomerales</taxon>
        <taxon>Glomeraceae</taxon>
        <taxon>Glomus</taxon>
    </lineage>
</organism>
<sequence>MPISKARLILKFRCSSTPWTDVDFNVQFLGTLDVQDFGRGSQLHKFSLLAALLVEMLVLSLFRFCHLLNYLQSQNVIYL</sequence>
<dbReference type="AlphaFoldDB" id="A0A397SYN7"/>
<protein>
    <submittedName>
        <fullName evidence="1">Uncharacterized protein</fullName>
    </submittedName>
</protein>
<dbReference type="EMBL" id="QKYT01000240">
    <property type="protein sequence ID" value="RIA88927.1"/>
    <property type="molecule type" value="Genomic_DNA"/>
</dbReference>
<evidence type="ECO:0000313" key="1">
    <source>
        <dbReference type="EMBL" id="RIA88927.1"/>
    </source>
</evidence>
<evidence type="ECO:0000313" key="2">
    <source>
        <dbReference type="Proteomes" id="UP000265703"/>
    </source>
</evidence>
<dbReference type="Proteomes" id="UP000265703">
    <property type="component" value="Unassembled WGS sequence"/>
</dbReference>